<proteinExistence type="predicted"/>
<evidence type="ECO:0000313" key="2">
    <source>
        <dbReference type="Proteomes" id="UP001176806"/>
    </source>
</evidence>
<sequence length="160" mass="19245">MKSKKIFLLMTIGLMLLIVQKSYSQESNCYKKYTFEEFLKLKTKNDYEYVRTIYKKLIYPYSEKDFIDEGVEGIVKVILINNGKDDFEIIPVEKVNNFHKDVIHAITLTNNQFLNEDNEKYMTEFSIKLDFEPHEKRNRKNYNVIHLFGHKTKRKEKVMN</sequence>
<protein>
    <recommendedName>
        <fullName evidence="3">TonB-like protein</fullName>
    </recommendedName>
</protein>
<reference evidence="1" key="1">
    <citation type="submission" date="2023-07" db="EMBL/GenBank/DDBJ databases">
        <title>Two novel species in the genus Flavivirga.</title>
        <authorList>
            <person name="Kwon K."/>
        </authorList>
    </citation>
    <scope>NUCLEOTIDE SEQUENCE</scope>
    <source>
        <strain evidence="1">KACC 14158</strain>
    </source>
</reference>
<evidence type="ECO:0000313" key="1">
    <source>
        <dbReference type="EMBL" id="MDO5974763.1"/>
    </source>
</evidence>
<gene>
    <name evidence="1" type="ORF">Q4Q40_11260</name>
</gene>
<comment type="caution">
    <text evidence="1">The sequence shown here is derived from an EMBL/GenBank/DDBJ whole genome shotgun (WGS) entry which is preliminary data.</text>
</comment>
<dbReference type="EMBL" id="JAUOEL010000003">
    <property type="protein sequence ID" value="MDO5974763.1"/>
    <property type="molecule type" value="Genomic_DNA"/>
</dbReference>
<evidence type="ECO:0008006" key="3">
    <source>
        <dbReference type="Google" id="ProtNLM"/>
    </source>
</evidence>
<accession>A0ABT8WNL8</accession>
<organism evidence="1 2">
    <name type="scientific">Flavivirga jejuensis</name>
    <dbReference type="NCBI Taxonomy" id="870487"/>
    <lineage>
        <taxon>Bacteria</taxon>
        <taxon>Pseudomonadati</taxon>
        <taxon>Bacteroidota</taxon>
        <taxon>Flavobacteriia</taxon>
        <taxon>Flavobacteriales</taxon>
        <taxon>Flavobacteriaceae</taxon>
        <taxon>Flavivirga</taxon>
    </lineage>
</organism>
<keyword evidence="2" id="KW-1185">Reference proteome</keyword>
<name>A0ABT8WNL8_9FLAO</name>
<dbReference type="Proteomes" id="UP001176806">
    <property type="component" value="Unassembled WGS sequence"/>
</dbReference>
<dbReference type="RefSeq" id="WP_303301892.1">
    <property type="nucleotide sequence ID" value="NZ_BAABDA010000050.1"/>
</dbReference>